<keyword evidence="6" id="KW-0695">RNA-directed DNA polymerase</keyword>
<dbReference type="InterPro" id="IPR050951">
    <property type="entry name" value="Retrovirus_Pol_polyprotein"/>
</dbReference>
<evidence type="ECO:0000256" key="2">
    <source>
        <dbReference type="ARBA" id="ARBA00022695"/>
    </source>
</evidence>
<keyword evidence="10" id="KW-1185">Reference proteome</keyword>
<sequence>MLCNQKTVYEITEERVNEYEELINSLTNSQFLVMIDWKQPFKLYIDACGEVLASVIHQKQIINVQHVEGPIYFVSRQIKPTEARYGASQMKYLPLLRYPEELYYYLHGTVFYVITDCNSVKSFLNMKTPNEHKLRWQIYIQEYTGNMTIFHESRNIHNNADGLRKQTVENTPETPEWVP</sequence>
<dbReference type="PANTHER" id="PTHR37984:SF5">
    <property type="entry name" value="PROTEIN NYNRIN-LIKE"/>
    <property type="match status" value="1"/>
</dbReference>
<evidence type="ECO:0000256" key="7">
    <source>
        <dbReference type="SAM" id="MobiDB-lite"/>
    </source>
</evidence>
<evidence type="ECO:0000256" key="1">
    <source>
        <dbReference type="ARBA" id="ARBA00022679"/>
    </source>
</evidence>
<dbReference type="EMBL" id="AVOT02001416">
    <property type="protein sequence ID" value="MBW0466860.1"/>
    <property type="molecule type" value="Genomic_DNA"/>
</dbReference>
<evidence type="ECO:0000256" key="6">
    <source>
        <dbReference type="ARBA" id="ARBA00022918"/>
    </source>
</evidence>
<evidence type="ECO:0000313" key="9">
    <source>
        <dbReference type="EMBL" id="MBW0466860.1"/>
    </source>
</evidence>
<proteinExistence type="predicted"/>
<dbReference type="GO" id="GO:0003964">
    <property type="term" value="F:RNA-directed DNA polymerase activity"/>
    <property type="evidence" value="ECO:0007669"/>
    <property type="project" value="UniProtKB-KW"/>
</dbReference>
<dbReference type="GO" id="GO:0004519">
    <property type="term" value="F:endonuclease activity"/>
    <property type="evidence" value="ECO:0007669"/>
    <property type="project" value="UniProtKB-KW"/>
</dbReference>
<keyword evidence="3" id="KW-0540">Nuclease</keyword>
<evidence type="ECO:0000313" key="10">
    <source>
        <dbReference type="Proteomes" id="UP000765509"/>
    </source>
</evidence>
<dbReference type="InterPro" id="IPR041373">
    <property type="entry name" value="RT_RNaseH"/>
</dbReference>
<name>A0A9Q3BL97_9BASI</name>
<comment type="caution">
    <text evidence="9">The sequence shown here is derived from an EMBL/GenBank/DDBJ whole genome shotgun (WGS) entry which is preliminary data.</text>
</comment>
<evidence type="ECO:0000256" key="3">
    <source>
        <dbReference type="ARBA" id="ARBA00022722"/>
    </source>
</evidence>
<dbReference type="PANTHER" id="PTHR37984">
    <property type="entry name" value="PROTEIN CBG26694"/>
    <property type="match status" value="1"/>
</dbReference>
<evidence type="ECO:0000259" key="8">
    <source>
        <dbReference type="Pfam" id="PF17917"/>
    </source>
</evidence>
<dbReference type="SUPFAM" id="SSF56672">
    <property type="entry name" value="DNA/RNA polymerases"/>
    <property type="match status" value="1"/>
</dbReference>
<dbReference type="InterPro" id="IPR043502">
    <property type="entry name" value="DNA/RNA_pol_sf"/>
</dbReference>
<keyword evidence="5" id="KW-0378">Hydrolase</keyword>
<evidence type="ECO:0000256" key="5">
    <source>
        <dbReference type="ARBA" id="ARBA00022801"/>
    </source>
</evidence>
<dbReference type="Proteomes" id="UP000765509">
    <property type="component" value="Unassembled WGS sequence"/>
</dbReference>
<feature type="domain" description="Reverse transcriptase RNase H-like" evidence="8">
    <location>
        <begin position="36"/>
        <end position="143"/>
    </location>
</feature>
<keyword evidence="1" id="KW-0808">Transferase</keyword>
<keyword evidence="2" id="KW-0548">Nucleotidyltransferase</keyword>
<keyword evidence="4" id="KW-0255">Endonuclease</keyword>
<accession>A0A9Q3BL97</accession>
<gene>
    <name evidence="9" type="ORF">O181_006575</name>
</gene>
<dbReference type="AlphaFoldDB" id="A0A9Q3BL97"/>
<organism evidence="9 10">
    <name type="scientific">Austropuccinia psidii MF-1</name>
    <dbReference type="NCBI Taxonomy" id="1389203"/>
    <lineage>
        <taxon>Eukaryota</taxon>
        <taxon>Fungi</taxon>
        <taxon>Dikarya</taxon>
        <taxon>Basidiomycota</taxon>
        <taxon>Pucciniomycotina</taxon>
        <taxon>Pucciniomycetes</taxon>
        <taxon>Pucciniales</taxon>
        <taxon>Sphaerophragmiaceae</taxon>
        <taxon>Austropuccinia</taxon>
    </lineage>
</organism>
<dbReference type="GO" id="GO:0016787">
    <property type="term" value="F:hydrolase activity"/>
    <property type="evidence" value="ECO:0007669"/>
    <property type="project" value="UniProtKB-KW"/>
</dbReference>
<reference evidence="9" key="1">
    <citation type="submission" date="2021-03" db="EMBL/GenBank/DDBJ databases">
        <title>Draft genome sequence of rust myrtle Austropuccinia psidii MF-1, a brazilian biotype.</title>
        <authorList>
            <person name="Quecine M.C."/>
            <person name="Pachon D.M.R."/>
            <person name="Bonatelli M.L."/>
            <person name="Correr F.H."/>
            <person name="Franceschini L.M."/>
            <person name="Leite T.F."/>
            <person name="Margarido G.R.A."/>
            <person name="Almeida C.A."/>
            <person name="Ferrarezi J.A."/>
            <person name="Labate C.A."/>
        </authorList>
    </citation>
    <scope>NUCLEOTIDE SEQUENCE</scope>
    <source>
        <strain evidence="9">MF-1</strain>
    </source>
</reference>
<feature type="region of interest" description="Disordered" evidence="7">
    <location>
        <begin position="160"/>
        <end position="179"/>
    </location>
</feature>
<protein>
    <recommendedName>
        <fullName evidence="8">Reverse transcriptase RNase H-like domain-containing protein</fullName>
    </recommendedName>
</protein>
<dbReference type="Pfam" id="PF17917">
    <property type="entry name" value="RT_RNaseH"/>
    <property type="match status" value="1"/>
</dbReference>
<evidence type="ECO:0000256" key="4">
    <source>
        <dbReference type="ARBA" id="ARBA00022759"/>
    </source>
</evidence>
<dbReference type="OrthoDB" id="2208902at2759"/>